<dbReference type="GO" id="GO:0005507">
    <property type="term" value="F:copper ion binding"/>
    <property type="evidence" value="ECO:0007669"/>
    <property type="project" value="TreeGrafter"/>
</dbReference>
<dbReference type="KEGG" id="tsin:OXH18_19430"/>
<dbReference type="Gene3D" id="3.30.70.120">
    <property type="match status" value="1"/>
</dbReference>
<dbReference type="InterPro" id="IPR004323">
    <property type="entry name" value="Ion_tolerance_CutA"/>
</dbReference>
<dbReference type="EMBL" id="CP113797">
    <property type="protein sequence ID" value="WAL59323.1"/>
    <property type="molecule type" value="Genomic_DNA"/>
</dbReference>
<dbReference type="SUPFAM" id="SSF54913">
    <property type="entry name" value="GlnB-like"/>
    <property type="match status" value="1"/>
</dbReference>
<organism evidence="2 3">
    <name type="scientific">Thermocoleostomius sinensis A174</name>
    <dbReference type="NCBI Taxonomy" id="2016057"/>
    <lineage>
        <taxon>Bacteria</taxon>
        <taxon>Bacillati</taxon>
        <taxon>Cyanobacteriota</taxon>
        <taxon>Cyanophyceae</taxon>
        <taxon>Oculatellales</taxon>
        <taxon>Oculatellaceae</taxon>
        <taxon>Thermocoleostomius</taxon>
    </lineage>
</organism>
<evidence type="ECO:0000256" key="1">
    <source>
        <dbReference type="ARBA" id="ARBA00010169"/>
    </source>
</evidence>
<keyword evidence="3" id="KW-1185">Reference proteome</keyword>
<evidence type="ECO:0000313" key="2">
    <source>
        <dbReference type="EMBL" id="WAL59323.1"/>
    </source>
</evidence>
<evidence type="ECO:0000313" key="3">
    <source>
        <dbReference type="Proteomes" id="UP001163152"/>
    </source>
</evidence>
<dbReference type="AlphaFoldDB" id="A0A9E8ZA18"/>
<name>A0A9E8ZA18_9CYAN</name>
<dbReference type="Proteomes" id="UP001163152">
    <property type="component" value="Chromosome"/>
</dbReference>
<comment type="similarity">
    <text evidence="1">Belongs to the CutA family.</text>
</comment>
<accession>A0A9E8ZA18</accession>
<dbReference type="InterPro" id="IPR015867">
    <property type="entry name" value="N-reg_PII/ATP_PRibTrfase_C"/>
</dbReference>
<dbReference type="PANTHER" id="PTHR23419">
    <property type="entry name" value="DIVALENT CATION TOLERANCE CUTA-RELATED"/>
    <property type="match status" value="1"/>
</dbReference>
<dbReference type="PANTHER" id="PTHR23419:SF8">
    <property type="entry name" value="FI09726P"/>
    <property type="match status" value="1"/>
</dbReference>
<dbReference type="RefSeq" id="WP_268609119.1">
    <property type="nucleotide sequence ID" value="NZ_CP113797.1"/>
</dbReference>
<dbReference type="InterPro" id="IPR011322">
    <property type="entry name" value="N-reg_PII-like_a/b"/>
</dbReference>
<protein>
    <submittedName>
        <fullName evidence="2">Divalent-cation tolerance protein CutA</fullName>
    </submittedName>
</protein>
<sequence length="116" mass="13042">MSQSTSDPKNYEENYGIVLVTAGSKAEAETIADALIQSKLAACVNLLPVHSIYTWNGTIQRDEEVQLIIKTNLDRFQDIEAKVQSLHSYEVPEIIAVPILYGTQTYLQWVTEQVQN</sequence>
<proteinExistence type="inferred from homology"/>
<dbReference type="Pfam" id="PF03091">
    <property type="entry name" value="CutA1"/>
    <property type="match status" value="1"/>
</dbReference>
<gene>
    <name evidence="2" type="ORF">OXH18_19430</name>
</gene>
<reference evidence="2" key="1">
    <citation type="submission" date="2022-12" db="EMBL/GenBank/DDBJ databases">
        <title>Polyphasic identification of a Novel Hot-Spring Cyanobacterium Ocullathermofonsia sinensis gen nov. sp. nov. and Genomic Insights on its Adaptations to the Thermal Habitat.</title>
        <authorList>
            <person name="Daroch M."/>
            <person name="Tang J."/>
            <person name="Jiang Y."/>
        </authorList>
    </citation>
    <scope>NUCLEOTIDE SEQUENCE</scope>
    <source>
        <strain evidence="2">PKUAC-SCTA174</strain>
    </source>
</reference>
<dbReference type="GO" id="GO:0010038">
    <property type="term" value="P:response to metal ion"/>
    <property type="evidence" value="ECO:0007669"/>
    <property type="project" value="InterPro"/>
</dbReference>